<sequence>MARRGNRLNNVLIQGLKTFGENGFEMRIRNIGNETFIASIKESFNTTENQVYKRNDDASGALYYVCAVIVIYGFGIILMIASVINKGKHDKSIYKYIADLDNLKRLEKRKEKFKTRLIMQKIQKKKIPFKTIHTAPQRMALVKDDESYPWGDVPSGQQTKEGIDEQFAFYQPLVSLKNTEIEQESDELCIIQVDENCEEEEEEEYVEQTASSPDTPKREENFDFV</sequence>
<reference evidence="3 4" key="1">
    <citation type="submission" date="2020-08" db="EMBL/GenBank/DDBJ databases">
        <authorList>
            <person name="Hejnol A."/>
        </authorList>
    </citation>
    <scope>NUCLEOTIDE SEQUENCE [LARGE SCALE GENOMIC DNA]</scope>
</reference>
<organism evidence="3 4">
    <name type="scientific">Dimorphilus gyrociliatus</name>
    <dbReference type="NCBI Taxonomy" id="2664684"/>
    <lineage>
        <taxon>Eukaryota</taxon>
        <taxon>Metazoa</taxon>
        <taxon>Spiralia</taxon>
        <taxon>Lophotrochozoa</taxon>
        <taxon>Annelida</taxon>
        <taxon>Polychaeta</taxon>
        <taxon>Polychaeta incertae sedis</taxon>
        <taxon>Dinophilidae</taxon>
        <taxon>Dimorphilus</taxon>
    </lineage>
</organism>
<name>A0A7I8VU17_9ANNE</name>
<proteinExistence type="predicted"/>
<feature type="compositionally biased region" description="Basic and acidic residues" evidence="1">
    <location>
        <begin position="215"/>
        <end position="225"/>
    </location>
</feature>
<evidence type="ECO:0000256" key="2">
    <source>
        <dbReference type="SAM" id="Phobius"/>
    </source>
</evidence>
<evidence type="ECO:0000256" key="1">
    <source>
        <dbReference type="SAM" id="MobiDB-lite"/>
    </source>
</evidence>
<dbReference type="AlphaFoldDB" id="A0A7I8VU17"/>
<evidence type="ECO:0000313" key="4">
    <source>
        <dbReference type="Proteomes" id="UP000549394"/>
    </source>
</evidence>
<dbReference type="EMBL" id="CAJFCJ010000011">
    <property type="protein sequence ID" value="CAD5119728.1"/>
    <property type="molecule type" value="Genomic_DNA"/>
</dbReference>
<keyword evidence="2" id="KW-0472">Membrane</keyword>
<keyword evidence="2" id="KW-0812">Transmembrane</keyword>
<dbReference type="Proteomes" id="UP000549394">
    <property type="component" value="Unassembled WGS sequence"/>
</dbReference>
<gene>
    <name evidence="3" type="ORF">DGYR_LOCUS7923</name>
</gene>
<accession>A0A7I8VU17</accession>
<feature type="transmembrane region" description="Helical" evidence="2">
    <location>
        <begin position="61"/>
        <end position="84"/>
    </location>
</feature>
<comment type="caution">
    <text evidence="3">The sequence shown here is derived from an EMBL/GenBank/DDBJ whole genome shotgun (WGS) entry which is preliminary data.</text>
</comment>
<keyword evidence="4" id="KW-1185">Reference proteome</keyword>
<protein>
    <submittedName>
        <fullName evidence="3">DgyrCDS8326</fullName>
    </submittedName>
</protein>
<evidence type="ECO:0000313" key="3">
    <source>
        <dbReference type="EMBL" id="CAD5119728.1"/>
    </source>
</evidence>
<feature type="region of interest" description="Disordered" evidence="1">
    <location>
        <begin position="200"/>
        <end position="225"/>
    </location>
</feature>
<keyword evidence="2" id="KW-1133">Transmembrane helix</keyword>
<dbReference type="OrthoDB" id="6085330at2759"/>